<evidence type="ECO:0000256" key="7">
    <source>
        <dbReference type="ARBA" id="ARBA00022490"/>
    </source>
</evidence>
<feature type="region of interest" description="Disordered" evidence="18">
    <location>
        <begin position="1"/>
        <end position="27"/>
    </location>
</feature>
<dbReference type="GO" id="GO:0008608">
    <property type="term" value="P:attachment of spindle microtubules to kinetochore"/>
    <property type="evidence" value="ECO:0007669"/>
    <property type="project" value="TreeGrafter"/>
</dbReference>
<protein>
    <recommendedName>
        <fullName evidence="5">DASH complex subunit DAD2</fullName>
    </recommendedName>
    <alternativeName>
        <fullName evidence="17">Outer kinetochore protein DAD2</fullName>
    </alternativeName>
</protein>
<keyword evidence="10" id="KW-0498">Mitosis</keyword>
<feature type="compositionally biased region" description="Polar residues" evidence="18">
    <location>
        <begin position="1"/>
        <end position="14"/>
    </location>
</feature>
<dbReference type="EMBL" id="MSZS01000004">
    <property type="protein sequence ID" value="PKX94494.1"/>
    <property type="molecule type" value="Genomic_DNA"/>
</dbReference>
<organism evidence="19 20">
    <name type="scientific">Aspergillus novofumigatus (strain IBT 16806)</name>
    <dbReference type="NCBI Taxonomy" id="1392255"/>
    <lineage>
        <taxon>Eukaryota</taxon>
        <taxon>Fungi</taxon>
        <taxon>Dikarya</taxon>
        <taxon>Ascomycota</taxon>
        <taxon>Pezizomycotina</taxon>
        <taxon>Eurotiomycetes</taxon>
        <taxon>Eurotiomycetidae</taxon>
        <taxon>Eurotiales</taxon>
        <taxon>Aspergillaceae</taxon>
        <taxon>Aspergillus</taxon>
        <taxon>Aspergillus subgen. Fumigati</taxon>
    </lineage>
</organism>
<dbReference type="PANTHER" id="PTHR28036:SF1">
    <property type="entry name" value="DASH COMPLEX SUBUNIT DAD2"/>
    <property type="match status" value="1"/>
</dbReference>
<evidence type="ECO:0000256" key="15">
    <source>
        <dbReference type="ARBA" id="ARBA00023306"/>
    </source>
</evidence>
<evidence type="ECO:0000256" key="14">
    <source>
        <dbReference type="ARBA" id="ARBA00023242"/>
    </source>
</evidence>
<keyword evidence="9" id="KW-0493">Microtubule</keyword>
<evidence type="ECO:0000313" key="19">
    <source>
        <dbReference type="EMBL" id="PKX94494.1"/>
    </source>
</evidence>
<evidence type="ECO:0000256" key="12">
    <source>
        <dbReference type="ARBA" id="ARBA00022838"/>
    </source>
</evidence>
<keyword evidence="15" id="KW-0131">Cell cycle</keyword>
<evidence type="ECO:0000256" key="11">
    <source>
        <dbReference type="ARBA" id="ARBA00022829"/>
    </source>
</evidence>
<dbReference type="GO" id="GO:0005874">
    <property type="term" value="C:microtubule"/>
    <property type="evidence" value="ECO:0007669"/>
    <property type="project" value="UniProtKB-KW"/>
</dbReference>
<dbReference type="GO" id="GO:0042729">
    <property type="term" value="C:DASH complex"/>
    <property type="evidence" value="ECO:0007669"/>
    <property type="project" value="InterPro"/>
</dbReference>
<evidence type="ECO:0000256" key="5">
    <source>
        <dbReference type="ARBA" id="ARBA00020260"/>
    </source>
</evidence>
<keyword evidence="12" id="KW-0995">Kinetochore</keyword>
<evidence type="ECO:0000256" key="1">
    <source>
        <dbReference type="ARBA" id="ARBA00004123"/>
    </source>
</evidence>
<dbReference type="Proteomes" id="UP000234474">
    <property type="component" value="Unassembled WGS sequence"/>
</dbReference>
<gene>
    <name evidence="19" type="ORF">P174DRAFT_441788</name>
</gene>
<reference evidence="20" key="1">
    <citation type="journal article" date="2018" name="Proc. Natl. Acad. Sci. U.S.A.">
        <title>Linking secondary metabolites to gene clusters through genome sequencing of six diverse Aspergillus species.</title>
        <authorList>
            <person name="Kaerboelling I."/>
            <person name="Vesth T.C."/>
            <person name="Frisvad J.C."/>
            <person name="Nybo J.L."/>
            <person name="Theobald S."/>
            <person name="Kuo A."/>
            <person name="Bowyer P."/>
            <person name="Matsuda Y."/>
            <person name="Mondo S."/>
            <person name="Lyhne E.K."/>
            <person name="Kogle M.E."/>
            <person name="Clum A."/>
            <person name="Lipzen A."/>
            <person name="Salamov A."/>
            <person name="Ngan C.Y."/>
            <person name="Daum C."/>
            <person name="Chiniquy J."/>
            <person name="Barry K."/>
            <person name="LaButti K."/>
            <person name="Haridas S."/>
            <person name="Simmons B.A."/>
            <person name="Magnuson J.K."/>
            <person name="Mortensen U.H."/>
            <person name="Larsen T.O."/>
            <person name="Grigoriev I.V."/>
            <person name="Baker S.E."/>
            <person name="Andersen M.R."/>
        </authorList>
    </citation>
    <scope>NUCLEOTIDE SEQUENCE [LARGE SCALE GENOMIC DNA]</scope>
    <source>
        <strain evidence="20">IBT 16806</strain>
    </source>
</reference>
<keyword evidence="8" id="KW-0132">Cell division</keyword>
<comment type="similarity">
    <text evidence="4">Belongs to the DASH complex DAD2 family.</text>
</comment>
<accession>A0A2I1CA48</accession>
<keyword evidence="13" id="KW-0206">Cytoskeleton</keyword>
<dbReference type="VEuPathDB" id="FungiDB:P174DRAFT_441788"/>
<evidence type="ECO:0000256" key="8">
    <source>
        <dbReference type="ARBA" id="ARBA00022618"/>
    </source>
</evidence>
<keyword evidence="16" id="KW-0137">Centromere</keyword>
<keyword evidence="7" id="KW-0963">Cytoplasm</keyword>
<evidence type="ECO:0000256" key="4">
    <source>
        <dbReference type="ARBA" id="ARBA00005501"/>
    </source>
</evidence>
<keyword evidence="14" id="KW-0539">Nucleus</keyword>
<dbReference type="AlphaFoldDB" id="A0A2I1CA48"/>
<evidence type="ECO:0000256" key="9">
    <source>
        <dbReference type="ARBA" id="ARBA00022701"/>
    </source>
</evidence>
<dbReference type="OMA" id="QAINMAS"/>
<evidence type="ECO:0000256" key="13">
    <source>
        <dbReference type="ARBA" id="ARBA00023212"/>
    </source>
</evidence>
<dbReference type="PANTHER" id="PTHR28036">
    <property type="entry name" value="DASH COMPLEX SUBUNIT DAD2"/>
    <property type="match status" value="1"/>
</dbReference>
<keyword evidence="20" id="KW-1185">Reference proteome</keyword>
<dbReference type="RefSeq" id="XP_024683089.1">
    <property type="nucleotide sequence ID" value="XM_024827414.1"/>
</dbReference>
<dbReference type="GO" id="GO:0051301">
    <property type="term" value="P:cell division"/>
    <property type="evidence" value="ECO:0007669"/>
    <property type="project" value="UniProtKB-KW"/>
</dbReference>
<evidence type="ECO:0000256" key="16">
    <source>
        <dbReference type="ARBA" id="ARBA00023328"/>
    </source>
</evidence>
<name>A0A2I1CA48_ASPN1</name>
<dbReference type="STRING" id="1392255.A0A2I1CA48"/>
<sequence>MAYSSSRPTSAVLASTSTSSSIRQQSNHNAISHQQSFALSSRIVSKKAELENLMRLRDLSGVMAMQMQVLETKIGTLKDGTEAVACVLANWDNVIRAIGMASTKAAASISTKDESSSVETDHNLMVERRLPATLVRIPVEERERPQD</sequence>
<proteinExistence type="inferred from homology"/>
<evidence type="ECO:0000256" key="18">
    <source>
        <dbReference type="SAM" id="MobiDB-lite"/>
    </source>
</evidence>
<evidence type="ECO:0000256" key="17">
    <source>
        <dbReference type="ARBA" id="ARBA00030568"/>
    </source>
</evidence>
<comment type="caution">
    <text evidence="19">The sequence shown here is derived from an EMBL/GenBank/DDBJ whole genome shotgun (WGS) entry which is preliminary data.</text>
</comment>
<evidence type="ECO:0000256" key="10">
    <source>
        <dbReference type="ARBA" id="ARBA00022776"/>
    </source>
</evidence>
<dbReference type="OrthoDB" id="3230169at2759"/>
<keyword evidence="11" id="KW-0159">Chromosome partition</keyword>
<dbReference type="InterPro" id="IPR013963">
    <property type="entry name" value="DASH_Dad2"/>
</dbReference>
<dbReference type="GO" id="GO:0044732">
    <property type="term" value="C:mitotic spindle pole body"/>
    <property type="evidence" value="ECO:0007669"/>
    <property type="project" value="TreeGrafter"/>
</dbReference>
<dbReference type="GO" id="GO:1990023">
    <property type="term" value="C:mitotic spindle midzone"/>
    <property type="evidence" value="ECO:0007669"/>
    <property type="project" value="TreeGrafter"/>
</dbReference>
<keyword evidence="6" id="KW-0158">Chromosome</keyword>
<dbReference type="GO" id="GO:0000278">
    <property type="term" value="P:mitotic cell cycle"/>
    <property type="evidence" value="ECO:0007669"/>
    <property type="project" value="InterPro"/>
</dbReference>
<evidence type="ECO:0000256" key="2">
    <source>
        <dbReference type="ARBA" id="ARBA00004186"/>
    </source>
</evidence>
<comment type="subcellular location">
    <subcellularLocation>
        <location evidence="3">Chromosome</location>
        <location evidence="3">Centromere</location>
        <location evidence="3">Kinetochore</location>
    </subcellularLocation>
    <subcellularLocation>
        <location evidence="2">Cytoplasm</location>
        <location evidence="2">Cytoskeleton</location>
        <location evidence="2">Spindle</location>
    </subcellularLocation>
    <subcellularLocation>
        <location evidence="1">Nucleus</location>
    </subcellularLocation>
</comment>
<dbReference type="GeneID" id="36534739"/>
<evidence type="ECO:0000313" key="20">
    <source>
        <dbReference type="Proteomes" id="UP000234474"/>
    </source>
</evidence>
<evidence type="ECO:0000256" key="6">
    <source>
        <dbReference type="ARBA" id="ARBA00022454"/>
    </source>
</evidence>
<evidence type="ECO:0000256" key="3">
    <source>
        <dbReference type="ARBA" id="ARBA00004629"/>
    </source>
</evidence>
<dbReference type="Pfam" id="PF08654">
    <property type="entry name" value="DASH_Dad2"/>
    <property type="match status" value="1"/>
</dbReference>